<accession>A0A9N9T5Q3</accession>
<name>A0A9N9T5Q3_DIABA</name>
<dbReference type="EMBL" id="OU898281">
    <property type="protein sequence ID" value="CAG9836358.1"/>
    <property type="molecule type" value="Genomic_DNA"/>
</dbReference>
<feature type="compositionally biased region" description="Basic and acidic residues" evidence="1">
    <location>
        <begin position="105"/>
        <end position="117"/>
    </location>
</feature>
<gene>
    <name evidence="2" type="ORF">DIABBA_LOCUS9451</name>
</gene>
<dbReference type="OrthoDB" id="10071381at2759"/>
<dbReference type="AlphaFoldDB" id="A0A9N9T5Q3"/>
<evidence type="ECO:0000313" key="3">
    <source>
        <dbReference type="Proteomes" id="UP001153709"/>
    </source>
</evidence>
<feature type="compositionally biased region" description="Basic and acidic residues" evidence="1">
    <location>
        <begin position="62"/>
        <end position="71"/>
    </location>
</feature>
<dbReference type="Proteomes" id="UP001153709">
    <property type="component" value="Chromosome 6"/>
</dbReference>
<evidence type="ECO:0000256" key="1">
    <source>
        <dbReference type="SAM" id="MobiDB-lite"/>
    </source>
</evidence>
<feature type="region of interest" description="Disordered" evidence="1">
    <location>
        <begin position="62"/>
        <end position="117"/>
    </location>
</feature>
<proteinExistence type="predicted"/>
<sequence>MEYTPSPIECFKKDLIYLYQPEEGHSQTDLEQALLTASSSLERTDRARGTLSIPSIHEELIVPRTTLEEQPKLSVTSSPKGRDRGPSEELMMIDASPRKKARRQLIPDEPRPSDKTQEAPRYGIHLLLISRIISQQRIVDLVTKFNFDEGFPTIEDLSEKPLNRLNVARCFNDLLVLSATKYLSLVPEDDCIELKYIEKGPKFIN</sequence>
<keyword evidence="3" id="KW-1185">Reference proteome</keyword>
<protein>
    <submittedName>
        <fullName evidence="2">Uncharacterized protein</fullName>
    </submittedName>
</protein>
<reference evidence="2" key="1">
    <citation type="submission" date="2022-01" db="EMBL/GenBank/DDBJ databases">
        <authorList>
            <person name="King R."/>
        </authorList>
    </citation>
    <scope>NUCLEOTIDE SEQUENCE</scope>
</reference>
<evidence type="ECO:0000313" key="2">
    <source>
        <dbReference type="EMBL" id="CAG9836358.1"/>
    </source>
</evidence>
<organism evidence="2 3">
    <name type="scientific">Diabrotica balteata</name>
    <name type="common">Banded cucumber beetle</name>
    <dbReference type="NCBI Taxonomy" id="107213"/>
    <lineage>
        <taxon>Eukaryota</taxon>
        <taxon>Metazoa</taxon>
        <taxon>Ecdysozoa</taxon>
        <taxon>Arthropoda</taxon>
        <taxon>Hexapoda</taxon>
        <taxon>Insecta</taxon>
        <taxon>Pterygota</taxon>
        <taxon>Neoptera</taxon>
        <taxon>Endopterygota</taxon>
        <taxon>Coleoptera</taxon>
        <taxon>Polyphaga</taxon>
        <taxon>Cucujiformia</taxon>
        <taxon>Chrysomeloidea</taxon>
        <taxon>Chrysomelidae</taxon>
        <taxon>Galerucinae</taxon>
        <taxon>Diabroticina</taxon>
        <taxon>Diabroticites</taxon>
        <taxon>Diabrotica</taxon>
    </lineage>
</organism>